<evidence type="ECO:0000256" key="1">
    <source>
        <dbReference type="SAM" id="MobiDB-lite"/>
    </source>
</evidence>
<dbReference type="EMBL" id="MU152120">
    <property type="protein sequence ID" value="KAF9440999.1"/>
    <property type="molecule type" value="Genomic_DNA"/>
</dbReference>
<gene>
    <name evidence="2" type="ORF">P691DRAFT_685447</name>
</gene>
<comment type="caution">
    <text evidence="2">The sequence shown here is derived from an EMBL/GenBank/DDBJ whole genome shotgun (WGS) entry which is preliminary data.</text>
</comment>
<feature type="compositionally biased region" description="Polar residues" evidence="1">
    <location>
        <begin position="40"/>
        <end position="50"/>
    </location>
</feature>
<sequence length="57" mass="6193">ILLIGSEYSPKIQTLVFAALATIHNFIWIHDHEEGHLPGSGNNVGHSQGANADDSWI</sequence>
<protein>
    <submittedName>
        <fullName evidence="2">Uncharacterized protein</fullName>
    </submittedName>
</protein>
<evidence type="ECO:0000313" key="2">
    <source>
        <dbReference type="EMBL" id="KAF9440999.1"/>
    </source>
</evidence>
<dbReference type="AlphaFoldDB" id="A0A9P5WZX5"/>
<name>A0A9P5WZX5_9AGAR</name>
<feature type="region of interest" description="Disordered" evidence="1">
    <location>
        <begin position="38"/>
        <end position="57"/>
    </location>
</feature>
<dbReference type="Proteomes" id="UP000807342">
    <property type="component" value="Unassembled WGS sequence"/>
</dbReference>
<feature type="non-terminal residue" evidence="2">
    <location>
        <position position="1"/>
    </location>
</feature>
<accession>A0A9P5WZX5</accession>
<evidence type="ECO:0000313" key="3">
    <source>
        <dbReference type="Proteomes" id="UP000807342"/>
    </source>
</evidence>
<organism evidence="2 3">
    <name type="scientific">Macrolepiota fuliginosa MF-IS2</name>
    <dbReference type="NCBI Taxonomy" id="1400762"/>
    <lineage>
        <taxon>Eukaryota</taxon>
        <taxon>Fungi</taxon>
        <taxon>Dikarya</taxon>
        <taxon>Basidiomycota</taxon>
        <taxon>Agaricomycotina</taxon>
        <taxon>Agaricomycetes</taxon>
        <taxon>Agaricomycetidae</taxon>
        <taxon>Agaricales</taxon>
        <taxon>Agaricineae</taxon>
        <taxon>Agaricaceae</taxon>
        <taxon>Macrolepiota</taxon>
    </lineage>
</organism>
<proteinExistence type="predicted"/>
<reference evidence="2" key="1">
    <citation type="submission" date="2020-11" db="EMBL/GenBank/DDBJ databases">
        <authorList>
            <consortium name="DOE Joint Genome Institute"/>
            <person name="Ahrendt S."/>
            <person name="Riley R."/>
            <person name="Andreopoulos W."/>
            <person name="Labutti K."/>
            <person name="Pangilinan J."/>
            <person name="Ruiz-Duenas F.J."/>
            <person name="Barrasa J.M."/>
            <person name="Sanchez-Garcia M."/>
            <person name="Camarero S."/>
            <person name="Miyauchi S."/>
            <person name="Serrano A."/>
            <person name="Linde D."/>
            <person name="Babiker R."/>
            <person name="Drula E."/>
            <person name="Ayuso-Fernandez I."/>
            <person name="Pacheco R."/>
            <person name="Padilla G."/>
            <person name="Ferreira P."/>
            <person name="Barriuso J."/>
            <person name="Kellner H."/>
            <person name="Castanera R."/>
            <person name="Alfaro M."/>
            <person name="Ramirez L."/>
            <person name="Pisabarro A.G."/>
            <person name="Kuo A."/>
            <person name="Tritt A."/>
            <person name="Lipzen A."/>
            <person name="He G."/>
            <person name="Yan M."/>
            <person name="Ng V."/>
            <person name="Cullen D."/>
            <person name="Martin F."/>
            <person name="Rosso M.-N."/>
            <person name="Henrissat B."/>
            <person name="Hibbett D."/>
            <person name="Martinez A.T."/>
            <person name="Grigoriev I.V."/>
        </authorList>
    </citation>
    <scope>NUCLEOTIDE SEQUENCE</scope>
    <source>
        <strain evidence="2">MF-IS2</strain>
    </source>
</reference>
<keyword evidence="3" id="KW-1185">Reference proteome</keyword>